<comment type="caution">
    <text evidence="13">The sequence shown here is derived from an EMBL/GenBank/DDBJ whole genome shotgun (WGS) entry which is preliminary data.</text>
</comment>
<dbReference type="EMBL" id="LHXK01000062">
    <property type="protein sequence ID" value="KXA89019.1"/>
    <property type="molecule type" value="Genomic_DNA"/>
</dbReference>
<evidence type="ECO:0000256" key="10">
    <source>
        <dbReference type="HAMAP-Rule" id="MF_00278"/>
    </source>
</evidence>
<evidence type="ECO:0000313" key="14">
    <source>
        <dbReference type="Proteomes" id="UP000070184"/>
    </source>
</evidence>
<evidence type="ECO:0000313" key="13">
    <source>
        <dbReference type="EMBL" id="KXA89019.1"/>
    </source>
</evidence>
<evidence type="ECO:0000256" key="4">
    <source>
        <dbReference type="ARBA" id="ARBA00022801"/>
    </source>
</evidence>
<comment type="subunit">
    <text evidence="2 10">Heterodimer of HisH and HisF.</text>
</comment>
<keyword evidence="6 10" id="KW-0368">Histidine biosynthesis</keyword>
<feature type="active site" description="Nucleophile" evidence="10 11">
    <location>
        <position position="77"/>
    </location>
</feature>
<dbReference type="PATRIC" id="fig|1698260.3.peg.928"/>
<comment type="subcellular location">
    <subcellularLocation>
        <location evidence="10">Cytoplasm</location>
    </subcellularLocation>
</comment>
<evidence type="ECO:0000256" key="3">
    <source>
        <dbReference type="ARBA" id="ARBA00022605"/>
    </source>
</evidence>
<feature type="active site" evidence="10 11">
    <location>
        <position position="181"/>
    </location>
</feature>
<dbReference type="HAMAP" id="MF_00278">
    <property type="entry name" value="HisH"/>
    <property type="match status" value="1"/>
</dbReference>
<dbReference type="EC" id="4.3.2.10" evidence="10"/>
<dbReference type="PIRSF" id="PIRSF000495">
    <property type="entry name" value="Amidotransf_hisH"/>
    <property type="match status" value="1"/>
</dbReference>
<dbReference type="InterPro" id="IPR010139">
    <property type="entry name" value="Imidazole-glycPsynth_HisH"/>
</dbReference>
<keyword evidence="3 10" id="KW-0028">Amino-acid biosynthesis</keyword>
<dbReference type="Proteomes" id="UP000070184">
    <property type="component" value="Unassembled WGS sequence"/>
</dbReference>
<name>A0A133U4A3_9EURY</name>
<evidence type="ECO:0000256" key="5">
    <source>
        <dbReference type="ARBA" id="ARBA00022962"/>
    </source>
</evidence>
<reference evidence="13 14" key="1">
    <citation type="journal article" date="2016" name="Sci. Rep.">
        <title>Metabolic traits of an uncultured archaeal lineage -MSBL1- from brine pools of the Red Sea.</title>
        <authorList>
            <person name="Mwirichia R."/>
            <person name="Alam I."/>
            <person name="Rashid M."/>
            <person name="Vinu M."/>
            <person name="Ba-Alawi W."/>
            <person name="Anthony Kamau A."/>
            <person name="Kamanda Ngugi D."/>
            <person name="Goker M."/>
            <person name="Klenk H.P."/>
            <person name="Bajic V."/>
            <person name="Stingl U."/>
        </authorList>
    </citation>
    <scope>NUCLEOTIDE SEQUENCE [LARGE SCALE GENOMIC DNA]</scope>
    <source>
        <strain evidence="13">SCGC-AAA259B11</strain>
    </source>
</reference>
<keyword evidence="10" id="KW-0963">Cytoplasm</keyword>
<dbReference type="NCBIfam" id="TIGR01855">
    <property type="entry name" value="IMP_synth_hisH"/>
    <property type="match status" value="1"/>
</dbReference>
<dbReference type="Gene3D" id="3.40.50.880">
    <property type="match status" value="1"/>
</dbReference>
<comment type="pathway">
    <text evidence="1 10">Amino-acid biosynthesis; L-histidine biosynthesis; L-histidine from 5-phospho-alpha-D-ribose 1-diphosphate: step 5/9.</text>
</comment>
<feature type="active site" evidence="10 11">
    <location>
        <position position="179"/>
    </location>
</feature>
<dbReference type="GO" id="GO:0004359">
    <property type="term" value="F:glutaminase activity"/>
    <property type="evidence" value="ECO:0007669"/>
    <property type="project" value="UniProtKB-EC"/>
</dbReference>
<dbReference type="GO" id="GO:0016829">
    <property type="term" value="F:lyase activity"/>
    <property type="evidence" value="ECO:0007669"/>
    <property type="project" value="UniProtKB-KW"/>
</dbReference>
<comment type="function">
    <text evidence="10">IGPS catalyzes the conversion of PRFAR and glutamine to IGP, AICAR and glutamate. The HisH subunit catalyzes the hydrolysis of glutamine to glutamate and ammonia as part of the synthesis of IGP and AICAR. The resulting ammonia molecule is channeled to the active site of HisF.</text>
</comment>
<dbReference type="AlphaFoldDB" id="A0A133U4A3"/>
<dbReference type="InterPro" id="IPR029062">
    <property type="entry name" value="Class_I_gatase-like"/>
</dbReference>
<dbReference type="Pfam" id="PF00117">
    <property type="entry name" value="GATase"/>
    <property type="match status" value="1"/>
</dbReference>
<feature type="domain" description="Glutamine amidotransferase" evidence="12">
    <location>
        <begin position="5"/>
        <end position="195"/>
    </location>
</feature>
<keyword evidence="7 10" id="KW-0456">Lyase</keyword>
<keyword evidence="5 10" id="KW-0315">Glutamine amidotransferase</keyword>
<gene>
    <name evidence="10" type="primary">hisH</name>
    <name evidence="13" type="ORF">AKJ61_03760</name>
</gene>
<evidence type="ECO:0000256" key="9">
    <source>
        <dbReference type="ARBA" id="ARBA00049534"/>
    </source>
</evidence>
<comment type="catalytic activity">
    <reaction evidence="8 10">
        <text>5-[(5-phospho-1-deoxy-D-ribulos-1-ylimino)methylamino]-1-(5-phospho-beta-D-ribosyl)imidazole-4-carboxamide + L-glutamine = D-erythro-1-(imidazol-4-yl)glycerol 3-phosphate + 5-amino-1-(5-phospho-beta-D-ribosyl)imidazole-4-carboxamide + L-glutamate + H(+)</text>
        <dbReference type="Rhea" id="RHEA:24793"/>
        <dbReference type="ChEBI" id="CHEBI:15378"/>
        <dbReference type="ChEBI" id="CHEBI:29985"/>
        <dbReference type="ChEBI" id="CHEBI:58278"/>
        <dbReference type="ChEBI" id="CHEBI:58359"/>
        <dbReference type="ChEBI" id="CHEBI:58475"/>
        <dbReference type="ChEBI" id="CHEBI:58525"/>
        <dbReference type="EC" id="4.3.2.10"/>
    </reaction>
</comment>
<dbReference type="SUPFAM" id="SSF52317">
    <property type="entry name" value="Class I glutamine amidotransferase-like"/>
    <property type="match status" value="1"/>
</dbReference>
<evidence type="ECO:0000256" key="2">
    <source>
        <dbReference type="ARBA" id="ARBA00011152"/>
    </source>
</evidence>
<evidence type="ECO:0000256" key="7">
    <source>
        <dbReference type="ARBA" id="ARBA00023239"/>
    </source>
</evidence>
<evidence type="ECO:0000256" key="8">
    <source>
        <dbReference type="ARBA" id="ARBA00047838"/>
    </source>
</evidence>
<comment type="catalytic activity">
    <reaction evidence="9 10">
        <text>L-glutamine + H2O = L-glutamate + NH4(+)</text>
        <dbReference type="Rhea" id="RHEA:15889"/>
        <dbReference type="ChEBI" id="CHEBI:15377"/>
        <dbReference type="ChEBI" id="CHEBI:28938"/>
        <dbReference type="ChEBI" id="CHEBI:29985"/>
        <dbReference type="ChEBI" id="CHEBI:58359"/>
        <dbReference type="EC" id="3.5.1.2"/>
    </reaction>
</comment>
<dbReference type="UniPathway" id="UPA00031">
    <property type="reaction ID" value="UER00010"/>
</dbReference>
<dbReference type="PANTHER" id="PTHR42701:SF1">
    <property type="entry name" value="IMIDAZOLE GLYCEROL PHOSPHATE SYNTHASE SUBUNIT HISH"/>
    <property type="match status" value="1"/>
</dbReference>
<dbReference type="CDD" id="cd01748">
    <property type="entry name" value="GATase1_IGP_Synthase"/>
    <property type="match status" value="1"/>
</dbReference>
<sequence>MVVSIIDYGMGNIKSVSNALDYLEAKNQIVERPAELEGDKIIIPGVGAFGDAMKNLNSFTPKIEEAFTLEKPILGICIGMQILFDESEESPHIGGLSVLAGSVEKVKTNLKLPHIGWNWLKIENAKCPLFEGVPEGYVYYAHSYHARPEKEITVATSDYAGDITAAVWNRENIYGVQFHPEKSGKMGLKLLKNFLSV</sequence>
<dbReference type="GO" id="GO:0005737">
    <property type="term" value="C:cytoplasm"/>
    <property type="evidence" value="ECO:0007669"/>
    <property type="project" value="UniProtKB-SubCell"/>
</dbReference>
<keyword evidence="4 10" id="KW-0378">Hydrolase</keyword>
<dbReference type="GO" id="GO:0000105">
    <property type="term" value="P:L-histidine biosynthetic process"/>
    <property type="evidence" value="ECO:0007669"/>
    <property type="project" value="UniProtKB-UniRule"/>
</dbReference>
<organism evidence="13 14">
    <name type="scientific">candidate division MSBL1 archaeon SCGC-AAA259B11</name>
    <dbReference type="NCBI Taxonomy" id="1698260"/>
    <lineage>
        <taxon>Archaea</taxon>
        <taxon>Methanobacteriati</taxon>
        <taxon>Methanobacteriota</taxon>
        <taxon>candidate division MSBL1</taxon>
    </lineage>
</organism>
<dbReference type="InterPro" id="IPR017926">
    <property type="entry name" value="GATASE"/>
</dbReference>
<dbReference type="PROSITE" id="PS51273">
    <property type="entry name" value="GATASE_TYPE_1"/>
    <property type="match status" value="1"/>
</dbReference>
<keyword evidence="14" id="KW-1185">Reference proteome</keyword>
<dbReference type="GO" id="GO:0000107">
    <property type="term" value="F:imidazoleglycerol-phosphate synthase activity"/>
    <property type="evidence" value="ECO:0007669"/>
    <property type="project" value="UniProtKB-UniRule"/>
</dbReference>
<dbReference type="EC" id="3.5.1.2" evidence="10"/>
<proteinExistence type="inferred from homology"/>
<evidence type="ECO:0000259" key="12">
    <source>
        <dbReference type="Pfam" id="PF00117"/>
    </source>
</evidence>
<evidence type="ECO:0000256" key="11">
    <source>
        <dbReference type="PIRSR" id="PIRSR000495-1"/>
    </source>
</evidence>
<evidence type="ECO:0000256" key="6">
    <source>
        <dbReference type="ARBA" id="ARBA00023102"/>
    </source>
</evidence>
<evidence type="ECO:0000256" key="1">
    <source>
        <dbReference type="ARBA" id="ARBA00005091"/>
    </source>
</evidence>
<protein>
    <recommendedName>
        <fullName evidence="10">Imidazole glycerol phosphate synthase subunit HisH</fullName>
        <ecNumber evidence="10">4.3.2.10</ecNumber>
    </recommendedName>
    <alternativeName>
        <fullName evidence="10">IGP synthase glutaminase subunit</fullName>
        <ecNumber evidence="10">3.5.1.2</ecNumber>
    </alternativeName>
    <alternativeName>
        <fullName evidence="10">IGP synthase subunit HisH</fullName>
    </alternativeName>
    <alternativeName>
        <fullName evidence="10">ImGP synthase subunit HisH</fullName>
        <shortName evidence="10">IGPS subunit HisH</shortName>
    </alternativeName>
</protein>
<accession>A0A133U4A3</accession>
<dbReference type="PANTHER" id="PTHR42701">
    <property type="entry name" value="IMIDAZOLE GLYCEROL PHOSPHATE SYNTHASE SUBUNIT HISH"/>
    <property type="match status" value="1"/>
</dbReference>